<feature type="region of interest" description="Disordered" evidence="1">
    <location>
        <begin position="78"/>
        <end position="107"/>
    </location>
</feature>
<evidence type="ECO:0000259" key="2">
    <source>
        <dbReference type="SMART" id="SM00966"/>
    </source>
</evidence>
<reference evidence="4" key="1">
    <citation type="journal article" date="2019" name="Int. J. Syst. Evol. Microbiol.">
        <title>The Global Catalogue of Microorganisms (GCM) 10K type strain sequencing project: providing services to taxonomists for standard genome sequencing and annotation.</title>
        <authorList>
            <consortium name="The Broad Institute Genomics Platform"/>
            <consortium name="The Broad Institute Genome Sequencing Center for Infectious Disease"/>
            <person name="Wu L."/>
            <person name="Ma J."/>
        </authorList>
    </citation>
    <scope>NUCLEOTIDE SEQUENCE [LARGE SCALE GENOMIC DNA]</scope>
    <source>
        <strain evidence="4">NCAIM B.01391</strain>
    </source>
</reference>
<dbReference type="SUPFAM" id="SSF89447">
    <property type="entry name" value="AbrB/MazE/MraZ-like"/>
    <property type="match status" value="1"/>
</dbReference>
<feature type="domain" description="SpoVT-AbrB" evidence="2">
    <location>
        <begin position="6"/>
        <end position="51"/>
    </location>
</feature>
<keyword evidence="4" id="KW-1185">Reference proteome</keyword>
<dbReference type="Proteomes" id="UP001596053">
    <property type="component" value="Unassembled WGS sequence"/>
</dbReference>
<sequence length="107" mass="11699">MKVQVSKWGNSTAVRLPKAVVKELGLSQGMTLDVTVDDGAVKLAPVEAADPNAPVPNPMPRPVTLDWIVAEIRRLGPENEPDDGWEWGPDVGSEVIYDDYNPRKPKP</sequence>
<dbReference type="SMART" id="SM00966">
    <property type="entry name" value="SpoVT_AbrB"/>
    <property type="match status" value="1"/>
</dbReference>
<dbReference type="RefSeq" id="WP_377798243.1">
    <property type="nucleotide sequence ID" value="NZ_JBHSLW010000011.1"/>
</dbReference>
<gene>
    <name evidence="3" type="ORF">ACFPOB_10960</name>
</gene>
<dbReference type="PANTHER" id="PTHR40516:SF1">
    <property type="entry name" value="ANTITOXIN CHPS-RELATED"/>
    <property type="match status" value="1"/>
</dbReference>
<proteinExistence type="predicted"/>
<protein>
    <submittedName>
        <fullName evidence="3">AbrB/MazE/SpoVT family DNA-binding domain-containing protein</fullName>
    </submittedName>
</protein>
<evidence type="ECO:0000256" key="1">
    <source>
        <dbReference type="SAM" id="MobiDB-lite"/>
    </source>
</evidence>
<dbReference type="Pfam" id="PF04014">
    <property type="entry name" value="MazE_antitoxin"/>
    <property type="match status" value="1"/>
</dbReference>
<keyword evidence="3" id="KW-0238">DNA-binding</keyword>
<dbReference type="InterPro" id="IPR037914">
    <property type="entry name" value="SpoVT-AbrB_sf"/>
</dbReference>
<evidence type="ECO:0000313" key="3">
    <source>
        <dbReference type="EMBL" id="MFC5420081.1"/>
    </source>
</evidence>
<name>A0ABW0ISH1_9HYPH</name>
<evidence type="ECO:0000313" key="4">
    <source>
        <dbReference type="Proteomes" id="UP001596053"/>
    </source>
</evidence>
<comment type="caution">
    <text evidence="3">The sequence shown here is derived from an EMBL/GenBank/DDBJ whole genome shotgun (WGS) entry which is preliminary data.</text>
</comment>
<dbReference type="PANTHER" id="PTHR40516">
    <property type="entry name" value="ANTITOXIN CHPS-RELATED"/>
    <property type="match status" value="1"/>
</dbReference>
<dbReference type="InterPro" id="IPR039052">
    <property type="entry name" value="Antitox_PemI-like"/>
</dbReference>
<accession>A0ABW0ISH1</accession>
<dbReference type="InterPro" id="IPR007159">
    <property type="entry name" value="SpoVT-AbrB_dom"/>
</dbReference>
<organism evidence="3 4">
    <name type="scientific">Bosea eneae</name>
    <dbReference type="NCBI Taxonomy" id="151454"/>
    <lineage>
        <taxon>Bacteria</taxon>
        <taxon>Pseudomonadati</taxon>
        <taxon>Pseudomonadota</taxon>
        <taxon>Alphaproteobacteria</taxon>
        <taxon>Hyphomicrobiales</taxon>
        <taxon>Boseaceae</taxon>
        <taxon>Bosea</taxon>
    </lineage>
</organism>
<dbReference type="Gene3D" id="2.10.260.10">
    <property type="match status" value="1"/>
</dbReference>
<dbReference type="GO" id="GO:0003677">
    <property type="term" value="F:DNA binding"/>
    <property type="evidence" value="ECO:0007669"/>
    <property type="project" value="UniProtKB-KW"/>
</dbReference>
<dbReference type="EMBL" id="JBHSLW010000011">
    <property type="protein sequence ID" value="MFC5420081.1"/>
    <property type="molecule type" value="Genomic_DNA"/>
</dbReference>